<accession>A0AAD5MAT9</accession>
<dbReference type="Proteomes" id="UP001196413">
    <property type="component" value="Unassembled WGS sequence"/>
</dbReference>
<reference evidence="2" key="1">
    <citation type="submission" date="2021-06" db="EMBL/GenBank/DDBJ databases">
        <title>Parelaphostrongylus tenuis whole genome reference sequence.</title>
        <authorList>
            <person name="Garwood T.J."/>
            <person name="Larsen P.A."/>
            <person name="Fountain-Jones N.M."/>
            <person name="Garbe J.R."/>
            <person name="Macchietto M.G."/>
            <person name="Kania S.A."/>
            <person name="Gerhold R.W."/>
            <person name="Richards J.E."/>
            <person name="Wolf T.M."/>
        </authorList>
    </citation>
    <scope>NUCLEOTIDE SEQUENCE</scope>
    <source>
        <strain evidence="2">MNPRO001-30</strain>
        <tissue evidence="2">Meninges</tissue>
    </source>
</reference>
<evidence type="ECO:0000313" key="2">
    <source>
        <dbReference type="EMBL" id="KAJ1355217.1"/>
    </source>
</evidence>
<comment type="caution">
    <text evidence="2">The sequence shown here is derived from an EMBL/GenBank/DDBJ whole genome shotgun (WGS) entry which is preliminary data.</text>
</comment>
<dbReference type="AlphaFoldDB" id="A0AAD5MAT9"/>
<keyword evidence="1" id="KW-0812">Transmembrane</keyword>
<evidence type="ECO:0000256" key="1">
    <source>
        <dbReference type="SAM" id="Phobius"/>
    </source>
</evidence>
<dbReference type="EMBL" id="JAHQIW010002392">
    <property type="protein sequence ID" value="KAJ1355217.1"/>
    <property type="molecule type" value="Genomic_DNA"/>
</dbReference>
<evidence type="ECO:0000313" key="3">
    <source>
        <dbReference type="Proteomes" id="UP001196413"/>
    </source>
</evidence>
<name>A0AAD5MAT9_PARTN</name>
<proteinExistence type="predicted"/>
<keyword evidence="1" id="KW-0472">Membrane</keyword>
<protein>
    <submittedName>
        <fullName evidence="2">Uncharacterized protein</fullName>
    </submittedName>
</protein>
<sequence>MFRALRSLIANFPWYFAHRTLRISLNLATDLLNVFRSRRGMSRLDSIPVSLITILCALVSGACASHSTDDQKLLTCFKCLGNDTECRDICTGYYCYKYEIKGHMSGPVKKGCLNATDALSKVDECTLRNTTIGKLSVAENFCLCTTDRCNSAPAYIFSAVHSLLLVIFGLLFL</sequence>
<feature type="transmembrane region" description="Helical" evidence="1">
    <location>
        <begin position="152"/>
        <end position="172"/>
    </location>
</feature>
<gene>
    <name evidence="2" type="ORF">KIN20_012540</name>
</gene>
<organism evidence="2 3">
    <name type="scientific">Parelaphostrongylus tenuis</name>
    <name type="common">Meningeal worm</name>
    <dbReference type="NCBI Taxonomy" id="148309"/>
    <lineage>
        <taxon>Eukaryota</taxon>
        <taxon>Metazoa</taxon>
        <taxon>Ecdysozoa</taxon>
        <taxon>Nematoda</taxon>
        <taxon>Chromadorea</taxon>
        <taxon>Rhabditida</taxon>
        <taxon>Rhabditina</taxon>
        <taxon>Rhabditomorpha</taxon>
        <taxon>Strongyloidea</taxon>
        <taxon>Metastrongylidae</taxon>
        <taxon>Parelaphostrongylus</taxon>
    </lineage>
</organism>
<keyword evidence="1" id="KW-1133">Transmembrane helix</keyword>
<keyword evidence="3" id="KW-1185">Reference proteome</keyword>